<sequence length="317" mass="36935">MKNNFCHLSRKPLFLDYYLSSIKPGRISYQNNVGPSGGNAIDKKADLSMLKSFSESLDRRSSIFWYNNKESVKAYDIVTNSLCEIKKEQFSLSNNPNSYKDTTGTAVHIDGNLAVYNSLQELFQKNALALMWYSRRLYRRKFKGFDLLVNTDFFPMYHTLILVDLDGRSCFGMGSSVDFEIASQKAFEEALLLLYENAHTEFLFHGRNRLTYQLTDEKQKSYFNSLLEDANEYSFKKINKREEDYWLNEFVPHWVRHIYVSLLPNEYNTLFKVVRLYSPDLFASLPYKAVVLAAKNKGILRFINKEELISVPNIPNL</sequence>
<organism evidence="1 2">
    <name type="scientific">Streptococcus ratti FA-1 = DSM 20564</name>
    <dbReference type="NCBI Taxonomy" id="699248"/>
    <lineage>
        <taxon>Bacteria</taxon>
        <taxon>Bacillati</taxon>
        <taxon>Bacillota</taxon>
        <taxon>Bacilli</taxon>
        <taxon>Lactobacillales</taxon>
        <taxon>Streptococcaceae</taxon>
        <taxon>Streptococcus</taxon>
    </lineage>
</organism>
<reference evidence="1 2" key="1">
    <citation type="submission" date="2009-12" db="EMBL/GenBank/DDBJ databases">
        <authorList>
            <person name="Lefebure T."/>
            <person name="Cornejo O.E."/>
            <person name="Pavinski Bitar P.D."/>
            <person name="Lang P."/>
            <person name="Stanhope M.J."/>
        </authorList>
    </citation>
    <scope>NUCLEOTIDE SEQUENCE [LARGE SCALE GENOMIC DNA]</scope>
    <source>
        <strain evidence="1 2">FA-1</strain>
    </source>
</reference>
<dbReference type="Proteomes" id="UP000007815">
    <property type="component" value="Unassembled WGS sequence"/>
</dbReference>
<evidence type="ECO:0000313" key="2">
    <source>
        <dbReference type="Proteomes" id="UP000007815"/>
    </source>
</evidence>
<accession>A0ABP2QXD8</accession>
<evidence type="ECO:0008006" key="3">
    <source>
        <dbReference type="Google" id="ProtNLM"/>
    </source>
</evidence>
<keyword evidence="2" id="KW-1185">Reference proteome</keyword>
<evidence type="ECO:0000313" key="1">
    <source>
        <dbReference type="EMBL" id="EJN93537.1"/>
    </source>
</evidence>
<comment type="caution">
    <text evidence="1">The sequence shown here is derived from an EMBL/GenBank/DDBJ whole genome shotgun (WGS) entry which is preliminary data.</text>
</comment>
<proteinExistence type="predicted"/>
<gene>
    <name evidence="1" type="ORF">SRA_03336</name>
</gene>
<dbReference type="EMBL" id="AJTZ01000005">
    <property type="protein sequence ID" value="EJN93537.1"/>
    <property type="molecule type" value="Genomic_DNA"/>
</dbReference>
<dbReference type="RefSeq" id="WP_003087586.1">
    <property type="nucleotide sequence ID" value="NZ_AJTZ01000005.1"/>
</dbReference>
<protein>
    <recommendedName>
        <fullName evidence="3">YcaO domain-containing protein</fullName>
    </recommendedName>
</protein>
<name>A0ABP2QXD8_STRRT</name>